<dbReference type="Proteomes" id="UP000711995">
    <property type="component" value="Unassembled WGS sequence"/>
</dbReference>
<proteinExistence type="inferred from homology"/>
<comment type="caution">
    <text evidence="5">The sequence shown here is derived from an EMBL/GenBank/DDBJ whole genome shotgun (WGS) entry which is preliminary data.</text>
</comment>
<dbReference type="InterPro" id="IPR051454">
    <property type="entry name" value="RNA/ubiquinone_mod_enzymes"/>
</dbReference>
<evidence type="ECO:0000313" key="6">
    <source>
        <dbReference type="Proteomes" id="UP000711995"/>
    </source>
</evidence>
<dbReference type="GO" id="GO:0006508">
    <property type="term" value="P:proteolysis"/>
    <property type="evidence" value="ECO:0007669"/>
    <property type="project" value="UniProtKB-KW"/>
</dbReference>
<dbReference type="AlphaFoldDB" id="A0A968GAT2"/>
<accession>A0A968GAT2</accession>
<comment type="similarity">
    <text evidence="3">Belongs to the peptidase U32 family.</text>
</comment>
<dbReference type="PROSITE" id="PS01276">
    <property type="entry name" value="PEPTIDASE_U32"/>
    <property type="match status" value="1"/>
</dbReference>
<dbReference type="GO" id="GO:0008233">
    <property type="term" value="F:peptidase activity"/>
    <property type="evidence" value="ECO:0007669"/>
    <property type="project" value="UniProtKB-KW"/>
</dbReference>
<evidence type="ECO:0000259" key="4">
    <source>
        <dbReference type="Pfam" id="PF16325"/>
    </source>
</evidence>
<gene>
    <name evidence="5" type="ORF">HCT14_06880</name>
</gene>
<evidence type="ECO:0000256" key="3">
    <source>
        <dbReference type="ARBA" id="ARBA00038374"/>
    </source>
</evidence>
<dbReference type="InterPro" id="IPR001539">
    <property type="entry name" value="Peptidase_U32"/>
</dbReference>
<dbReference type="PANTHER" id="PTHR30217">
    <property type="entry name" value="PEPTIDASE U32 FAMILY"/>
    <property type="match status" value="1"/>
</dbReference>
<feature type="domain" description="Peptidase family U32 C-terminal" evidence="4">
    <location>
        <begin position="328"/>
        <end position="406"/>
    </location>
</feature>
<organism evidence="5 6">
    <name type="scientific">Entomospira entomophila</name>
    <dbReference type="NCBI Taxonomy" id="2719988"/>
    <lineage>
        <taxon>Bacteria</taxon>
        <taxon>Pseudomonadati</taxon>
        <taxon>Spirochaetota</taxon>
        <taxon>Spirochaetia</taxon>
        <taxon>Spirochaetales</taxon>
        <taxon>Spirochaetaceae</taxon>
        <taxon>Entomospira</taxon>
    </lineage>
</organism>
<evidence type="ECO:0000256" key="2">
    <source>
        <dbReference type="ARBA" id="ARBA00022801"/>
    </source>
</evidence>
<sequence length="421" mass="46738">MTSMKKPELLAPAGNFEKLKIALLYGADAVYVGAPALGLRAKAGFSAEDLVEAVEYTHRLGKKIYLTLNLFAKDADQARLDYFIEISQKVKADGLIIADPGVFDYIKSAGLDIPLHISTQANVSSANTAKFWKNQGASLCVLARELSIKEAADIKRAVGDFGIEIFIHGAMCMAMSGRCLISAYTDSRSGNRGACNHACRKSYSTKLVVTENEGREVEPFDLFEDEDGSYLFNSKDLCLMPVLNEVLAAGFDSLKIEGRNKSLYYVGAVTRIYRQAIDQWFANPTTWSADAFVAEVATLQNRGYTLGFAHGFAGKSAQTYDSTESTSQYRTAGFIREVTESHFTLEIKHKLRINDVIEILSPHQFEPIRYTITEIYDIDRDTLVNEKNPGQTGWAVRMPLPNNVSPTLFPVYTLTRIRVKE</sequence>
<evidence type="ECO:0000313" key="5">
    <source>
        <dbReference type="EMBL" id="NIZ41226.1"/>
    </source>
</evidence>
<name>A0A968GAT2_9SPIO</name>
<keyword evidence="6" id="KW-1185">Reference proteome</keyword>
<keyword evidence="1" id="KW-0645">Protease</keyword>
<dbReference type="EMBL" id="JAATLJ010000001">
    <property type="protein sequence ID" value="NIZ41226.1"/>
    <property type="molecule type" value="Genomic_DNA"/>
</dbReference>
<dbReference type="InterPro" id="IPR032525">
    <property type="entry name" value="Peptidase_U32_C"/>
</dbReference>
<dbReference type="Pfam" id="PF16325">
    <property type="entry name" value="Peptidase_U32_C"/>
    <property type="match status" value="1"/>
</dbReference>
<evidence type="ECO:0000256" key="1">
    <source>
        <dbReference type="ARBA" id="ARBA00022670"/>
    </source>
</evidence>
<dbReference type="Pfam" id="PF01136">
    <property type="entry name" value="Peptidase_U32"/>
    <property type="match status" value="1"/>
</dbReference>
<dbReference type="PANTHER" id="PTHR30217:SF6">
    <property type="entry name" value="TRNA HYDROXYLATION PROTEIN P"/>
    <property type="match status" value="1"/>
</dbReference>
<protein>
    <submittedName>
        <fullName evidence="5">U32 family peptidase</fullName>
    </submittedName>
</protein>
<dbReference type="Gene3D" id="2.40.30.10">
    <property type="entry name" value="Translation factors"/>
    <property type="match status" value="1"/>
</dbReference>
<keyword evidence="2" id="KW-0378">Hydrolase</keyword>
<reference evidence="5 6" key="1">
    <citation type="submission" date="2020-03" db="EMBL/GenBank/DDBJ databases">
        <title>Spirochaetal bacteria isolated from arthropods constitute a novel genus Entomospira genus novum within the order Spirochaetales.</title>
        <authorList>
            <person name="Grana-Miraglia L."/>
            <person name="Sikutova S."/>
            <person name="Fingerle V."/>
            <person name="Sing A."/>
            <person name="Castillo-Ramirez S."/>
            <person name="Margos G."/>
            <person name="Rudolf I."/>
        </authorList>
    </citation>
    <scope>NUCLEOTIDE SEQUENCE [LARGE SCALE GENOMIC DNA]</scope>
    <source>
        <strain evidence="5 6">BR193</strain>
    </source>
</reference>